<evidence type="ECO:0000256" key="12">
    <source>
        <dbReference type="HAMAP-Rule" id="MF_00418"/>
    </source>
</evidence>
<dbReference type="SMART" id="SM01130">
    <property type="entry name" value="DHDPS"/>
    <property type="match status" value="1"/>
</dbReference>
<feature type="active site" description="Proton donor/acceptor" evidence="12 14">
    <location>
        <position position="136"/>
    </location>
</feature>
<comment type="catalytic activity">
    <reaction evidence="11 12">
        <text>L-aspartate 4-semialdehyde + pyruvate = (2S,4S)-4-hydroxy-2,3,4,5-tetrahydrodipicolinate + H2O + H(+)</text>
        <dbReference type="Rhea" id="RHEA:34171"/>
        <dbReference type="ChEBI" id="CHEBI:15361"/>
        <dbReference type="ChEBI" id="CHEBI:15377"/>
        <dbReference type="ChEBI" id="CHEBI:15378"/>
        <dbReference type="ChEBI" id="CHEBI:67139"/>
        <dbReference type="ChEBI" id="CHEBI:537519"/>
        <dbReference type="EC" id="4.3.3.7"/>
    </reaction>
</comment>
<dbReference type="Proteomes" id="UP000006890">
    <property type="component" value="Chromosome"/>
</dbReference>
<dbReference type="EMBL" id="CP002219">
    <property type="protein sequence ID" value="ADQ07908.1"/>
    <property type="molecule type" value="Genomic_DNA"/>
</dbReference>
<feature type="site" description="Part of a proton relay during catalysis" evidence="12">
    <location>
        <position position="47"/>
    </location>
</feature>
<dbReference type="PIRSF" id="PIRSF001365">
    <property type="entry name" value="DHDPS"/>
    <property type="match status" value="1"/>
</dbReference>
<evidence type="ECO:0000256" key="10">
    <source>
        <dbReference type="ARBA" id="ARBA00023270"/>
    </source>
</evidence>
<dbReference type="CDD" id="cd00408">
    <property type="entry name" value="DHDPS-like"/>
    <property type="match status" value="1"/>
</dbReference>
<evidence type="ECO:0000256" key="4">
    <source>
        <dbReference type="ARBA" id="ARBA00012086"/>
    </source>
</evidence>
<evidence type="ECO:0000256" key="11">
    <source>
        <dbReference type="ARBA" id="ARBA00047836"/>
    </source>
</evidence>
<feature type="active site" description="Schiff-base intermediate with substrate" evidence="12 14">
    <location>
        <position position="164"/>
    </location>
</feature>
<evidence type="ECO:0000256" key="3">
    <source>
        <dbReference type="ARBA" id="ARBA00007592"/>
    </source>
</evidence>
<organism evidence="16 17">
    <name type="scientific">Caldicellulosiruptor hydrothermalis (strain DSM 18901 / VKM B-2411 / 108)</name>
    <dbReference type="NCBI Taxonomy" id="632292"/>
    <lineage>
        <taxon>Bacteria</taxon>
        <taxon>Bacillati</taxon>
        <taxon>Bacillota</taxon>
        <taxon>Bacillota incertae sedis</taxon>
        <taxon>Caldicellulosiruptorales</taxon>
        <taxon>Caldicellulosiruptoraceae</taxon>
        <taxon>Caldicellulosiruptor</taxon>
    </lineage>
</organism>
<evidence type="ECO:0000256" key="8">
    <source>
        <dbReference type="ARBA" id="ARBA00023154"/>
    </source>
</evidence>
<dbReference type="GO" id="GO:0009089">
    <property type="term" value="P:lysine biosynthetic process via diaminopimelate"/>
    <property type="evidence" value="ECO:0007669"/>
    <property type="project" value="UniProtKB-UniRule"/>
</dbReference>
<keyword evidence="5 12" id="KW-0963">Cytoplasm</keyword>
<dbReference type="STRING" id="632292.Calhy_2203"/>
<dbReference type="InterPro" id="IPR005263">
    <property type="entry name" value="DapA"/>
</dbReference>
<name>E4Q7Z0_CALH1</name>
<evidence type="ECO:0000256" key="14">
    <source>
        <dbReference type="PIRSR" id="PIRSR001365-1"/>
    </source>
</evidence>
<dbReference type="RefSeq" id="WP_013404051.1">
    <property type="nucleotide sequence ID" value="NC_014652.1"/>
</dbReference>
<feature type="binding site" evidence="12 15">
    <location>
        <position position="210"/>
    </location>
    <ligand>
        <name>pyruvate</name>
        <dbReference type="ChEBI" id="CHEBI:15361"/>
    </ligand>
</feature>
<dbReference type="GO" id="GO:0008840">
    <property type="term" value="F:4-hydroxy-tetrahydrodipicolinate synthase activity"/>
    <property type="evidence" value="ECO:0007669"/>
    <property type="project" value="UniProtKB-UniRule"/>
</dbReference>
<feature type="site" description="Part of a proton relay during catalysis" evidence="12">
    <location>
        <position position="110"/>
    </location>
</feature>
<feature type="binding site" evidence="12 15">
    <location>
        <position position="48"/>
    </location>
    <ligand>
        <name>pyruvate</name>
        <dbReference type="ChEBI" id="CHEBI:15361"/>
    </ligand>
</feature>
<reference key="1">
    <citation type="submission" date="2010-09" db="EMBL/GenBank/DDBJ databases">
        <title>Complete sequence of Caldicellulosiruptor hydrothermalis 108.</title>
        <authorList>
            <consortium name="US DOE Joint Genome Institute"/>
            <person name="Lucas S."/>
            <person name="Copeland A."/>
            <person name="Lapidus A."/>
            <person name="Cheng J.-F."/>
            <person name="Bruce D."/>
            <person name="Goodwin L."/>
            <person name="Pitluck S."/>
            <person name="Davenport K."/>
            <person name="Detter J.C."/>
            <person name="Han C."/>
            <person name="Tapia R."/>
            <person name="Land M."/>
            <person name="Hauser L."/>
            <person name="Chang Y.-J."/>
            <person name="Jeffries C."/>
            <person name="Kyrpides N."/>
            <person name="Ivanova N."/>
            <person name="Mikhailova N."/>
            <person name="Blumer-Schuette S.E."/>
            <person name="Kelly R.M."/>
            <person name="Woyke T."/>
        </authorList>
    </citation>
    <scope>NUCLEOTIDE SEQUENCE</scope>
    <source>
        <strain>108</strain>
    </source>
</reference>
<evidence type="ECO:0000256" key="7">
    <source>
        <dbReference type="ARBA" id="ARBA00022915"/>
    </source>
</evidence>
<keyword evidence="17" id="KW-1185">Reference proteome</keyword>
<dbReference type="PRINTS" id="PR00146">
    <property type="entry name" value="DHPICSNTHASE"/>
</dbReference>
<dbReference type="NCBIfam" id="TIGR00674">
    <property type="entry name" value="dapA"/>
    <property type="match status" value="1"/>
</dbReference>
<keyword evidence="8 12" id="KW-0457">Lysine biosynthesis</keyword>
<dbReference type="SUPFAM" id="SSF51569">
    <property type="entry name" value="Aldolase"/>
    <property type="match status" value="1"/>
</dbReference>
<evidence type="ECO:0000256" key="6">
    <source>
        <dbReference type="ARBA" id="ARBA00022605"/>
    </source>
</evidence>
<keyword evidence="10 12" id="KW-0704">Schiff base</keyword>
<keyword evidence="7 12" id="KW-0220">Diaminopimelate biosynthesis</keyword>
<comment type="subunit">
    <text evidence="12">Homotetramer; dimer of dimers.</text>
</comment>
<proteinExistence type="inferred from homology"/>
<evidence type="ECO:0000313" key="16">
    <source>
        <dbReference type="EMBL" id="ADQ07908.1"/>
    </source>
</evidence>
<dbReference type="InterPro" id="IPR013785">
    <property type="entry name" value="Aldolase_TIM"/>
</dbReference>
<evidence type="ECO:0000256" key="13">
    <source>
        <dbReference type="PIRNR" id="PIRNR001365"/>
    </source>
</evidence>
<dbReference type="OrthoDB" id="9782828at2"/>
<dbReference type="Pfam" id="PF00701">
    <property type="entry name" value="DHDPS"/>
    <property type="match status" value="1"/>
</dbReference>
<keyword evidence="9 12" id="KW-0456">Lyase</keyword>
<dbReference type="HOGENOM" id="CLU_049343_7_1_9"/>
<protein>
    <recommendedName>
        <fullName evidence="4 12">4-hydroxy-tetrahydrodipicolinate synthase</fullName>
        <shortName evidence="12">HTPA synthase</shortName>
        <ecNumber evidence="4 12">4.3.3.7</ecNumber>
    </recommendedName>
</protein>
<dbReference type="InterPro" id="IPR002220">
    <property type="entry name" value="DapA-like"/>
</dbReference>
<gene>
    <name evidence="12" type="primary">dapA</name>
    <name evidence="16" type="ordered locus">Calhy_2203</name>
</gene>
<dbReference type="GO" id="GO:0005829">
    <property type="term" value="C:cytosol"/>
    <property type="evidence" value="ECO:0007669"/>
    <property type="project" value="TreeGrafter"/>
</dbReference>
<evidence type="ECO:0000256" key="1">
    <source>
        <dbReference type="ARBA" id="ARBA00003294"/>
    </source>
</evidence>
<evidence type="ECO:0000256" key="5">
    <source>
        <dbReference type="ARBA" id="ARBA00022490"/>
    </source>
</evidence>
<dbReference type="EC" id="4.3.3.7" evidence="4 12"/>
<reference evidence="16 17" key="2">
    <citation type="journal article" date="2011" name="J. Bacteriol.">
        <title>Complete genome sequences for the anaerobic, extremely thermophilic plant biomass-degrading bacteria Caldicellulosiruptor hydrothermalis, Caldicellulosiruptor kristjanssonii, Caldicellulosiruptor kronotskyensis, Caldicellulosiruptor owensenis, and Caldicellulosiruptor lactoaceticus.</title>
        <authorList>
            <person name="Blumer-Schuette S.E."/>
            <person name="Ozdemir I."/>
            <person name="Mistry D."/>
            <person name="Lucas S."/>
            <person name="Lapidus A."/>
            <person name="Cheng J.F."/>
            <person name="Goodwin L.A."/>
            <person name="Pitluck S."/>
            <person name="Land M.L."/>
            <person name="Hauser L.J."/>
            <person name="Woyke T."/>
            <person name="Mikhailova N."/>
            <person name="Pati A."/>
            <person name="Kyrpides N.C."/>
            <person name="Ivanova N."/>
            <person name="Detter J.C."/>
            <person name="Walston-Davenport K."/>
            <person name="Han S."/>
            <person name="Adams M.W."/>
            <person name="Kelly R.M."/>
        </authorList>
    </citation>
    <scope>NUCLEOTIDE SEQUENCE [LARGE SCALE GENOMIC DNA]</scope>
    <source>
        <strain evidence="17">DSM 18901 / VKM B-2411 / 108</strain>
    </source>
</reference>
<dbReference type="Gene3D" id="3.20.20.70">
    <property type="entry name" value="Aldolase class I"/>
    <property type="match status" value="1"/>
</dbReference>
<keyword evidence="6 12" id="KW-0028">Amino-acid biosynthesis</keyword>
<evidence type="ECO:0000256" key="2">
    <source>
        <dbReference type="ARBA" id="ARBA00005120"/>
    </source>
</evidence>
<dbReference type="PANTHER" id="PTHR12128">
    <property type="entry name" value="DIHYDRODIPICOLINATE SYNTHASE"/>
    <property type="match status" value="1"/>
</dbReference>
<comment type="caution">
    <text evidence="12">Was originally thought to be a dihydrodipicolinate synthase (DHDPS), catalyzing the condensation of (S)-aspartate-beta-semialdehyde [(S)-ASA] and pyruvate to dihydrodipicolinate (DHDP). However, it was shown in E.coli that the product of the enzymatic reaction is not dihydrodipicolinate but in fact (4S)-4-hydroxy-2,3,4,5-tetrahydro-(2S)-dipicolinic acid (HTPA), and that the consecutive dehydration reaction leading to DHDP is not spontaneous but catalyzed by DapB.</text>
</comment>
<dbReference type="PANTHER" id="PTHR12128:SF66">
    <property type="entry name" value="4-HYDROXY-2-OXOGLUTARATE ALDOLASE, MITOCHONDRIAL"/>
    <property type="match status" value="1"/>
</dbReference>
<dbReference type="HAMAP" id="MF_00418">
    <property type="entry name" value="DapA"/>
    <property type="match status" value="1"/>
</dbReference>
<dbReference type="AlphaFoldDB" id="E4Q7Z0"/>
<dbReference type="KEGG" id="chd:Calhy_2203"/>
<evidence type="ECO:0000256" key="9">
    <source>
        <dbReference type="ARBA" id="ARBA00023239"/>
    </source>
</evidence>
<sequence length="302" mass="34198">MNKFGKILLPVVTPFDENEKINYEAYQQLLEYVIEKNYCDTIVVTGTTGEFNTLTFEERKDLFKFTVEVVGNRKPIIAGTGCASTRETIALTNEAFKLGISTCMIVAPYYCKPTQEDIYIHYKRVVENTGAEILLYNIPLFTGVNIEPQTVKKLAQNKQIIGIKDEAGMNPTQLTEYYYATKDINPEFLLFNGDDLMLMPTLAQGAVGIVSGGAHLVGDKIRKVFEEYEKGNIQEALSIYRKLYKLFKYFTLNGRVHPNPVLREAIEIVTGITIGKPRGPLNGIKEEERQILLSILKEYELI</sequence>
<dbReference type="UniPathway" id="UPA00034">
    <property type="reaction ID" value="UER00017"/>
</dbReference>
<dbReference type="GO" id="GO:0019877">
    <property type="term" value="P:diaminopimelate biosynthetic process"/>
    <property type="evidence" value="ECO:0007669"/>
    <property type="project" value="UniProtKB-UniRule"/>
</dbReference>
<evidence type="ECO:0000313" key="17">
    <source>
        <dbReference type="Proteomes" id="UP000006890"/>
    </source>
</evidence>
<comment type="pathway">
    <text evidence="2 12">Amino-acid biosynthesis; L-lysine biosynthesis via DAP pathway; (S)-tetrahydrodipicolinate from L-aspartate: step 3/4.</text>
</comment>
<accession>E4Q7Z0</accession>
<comment type="subcellular location">
    <subcellularLocation>
        <location evidence="12">Cytoplasm</location>
    </subcellularLocation>
</comment>
<comment type="function">
    <text evidence="1 12">Catalyzes the condensation of (S)-aspartate-beta-semialdehyde [(S)-ASA] and pyruvate to 4-hydroxy-tetrahydrodipicolinate (HTPA).</text>
</comment>
<comment type="similarity">
    <text evidence="3 12 13">Belongs to the DapA family.</text>
</comment>
<dbReference type="eggNOG" id="COG0329">
    <property type="taxonomic scope" value="Bacteria"/>
</dbReference>
<evidence type="ECO:0000256" key="15">
    <source>
        <dbReference type="PIRSR" id="PIRSR001365-2"/>
    </source>
</evidence>